<organism evidence="1 2">
    <name type="scientific">Phytophthora nicotianae P10297</name>
    <dbReference type="NCBI Taxonomy" id="1317064"/>
    <lineage>
        <taxon>Eukaryota</taxon>
        <taxon>Sar</taxon>
        <taxon>Stramenopiles</taxon>
        <taxon>Oomycota</taxon>
        <taxon>Peronosporomycetes</taxon>
        <taxon>Peronosporales</taxon>
        <taxon>Peronosporaceae</taxon>
        <taxon>Phytophthora</taxon>
    </lineage>
</organism>
<evidence type="ECO:0000313" key="1">
    <source>
        <dbReference type="EMBL" id="ETP38715.1"/>
    </source>
</evidence>
<dbReference type="Proteomes" id="UP000018948">
    <property type="component" value="Unassembled WGS sequence"/>
</dbReference>
<proteinExistence type="predicted"/>
<dbReference type="AlphaFoldDB" id="W2YVA1"/>
<evidence type="ECO:0000313" key="2">
    <source>
        <dbReference type="Proteomes" id="UP000018948"/>
    </source>
</evidence>
<reference evidence="1 2" key="1">
    <citation type="submission" date="2013-11" db="EMBL/GenBank/DDBJ databases">
        <title>The Genome Sequence of Phytophthora parasitica P10297.</title>
        <authorList>
            <consortium name="The Broad Institute Genomics Platform"/>
            <person name="Russ C."/>
            <person name="Tyler B."/>
            <person name="Panabieres F."/>
            <person name="Shan W."/>
            <person name="Tripathy S."/>
            <person name="Grunwald N."/>
            <person name="Machado M."/>
            <person name="Johnson C.S."/>
            <person name="Walker B."/>
            <person name="Young S.K."/>
            <person name="Zeng Q."/>
            <person name="Gargeya S."/>
            <person name="Fitzgerald M."/>
            <person name="Haas B."/>
            <person name="Abouelleil A."/>
            <person name="Allen A.W."/>
            <person name="Alvarado L."/>
            <person name="Arachchi H.M."/>
            <person name="Berlin A.M."/>
            <person name="Chapman S.B."/>
            <person name="Gainer-Dewar J."/>
            <person name="Goldberg J."/>
            <person name="Griggs A."/>
            <person name="Gujja S."/>
            <person name="Hansen M."/>
            <person name="Howarth C."/>
            <person name="Imamovic A."/>
            <person name="Ireland A."/>
            <person name="Larimer J."/>
            <person name="McCowan C."/>
            <person name="Murphy C."/>
            <person name="Pearson M."/>
            <person name="Poon T.W."/>
            <person name="Priest M."/>
            <person name="Roberts A."/>
            <person name="Saif S."/>
            <person name="Shea T."/>
            <person name="Sisk P."/>
            <person name="Sykes S."/>
            <person name="Wortman J."/>
            <person name="Nusbaum C."/>
            <person name="Birren B."/>
        </authorList>
    </citation>
    <scope>NUCLEOTIDE SEQUENCE [LARGE SCALE GENOMIC DNA]</scope>
    <source>
        <strain evidence="1 2">P10297</strain>
    </source>
</reference>
<gene>
    <name evidence="1" type="ORF">F442_13756</name>
</gene>
<sequence length="92" mass="10494">MSPQSELKPAKKSDGPVTKTSIVFVARSYFATTPHEFMFSWKRCASLTIISPIASENMMNLSQFVSSSLCCYCSKRPTLHQDEKDDRRNFHN</sequence>
<comment type="caution">
    <text evidence="1">The sequence shown here is derived from an EMBL/GenBank/DDBJ whole genome shotgun (WGS) entry which is preliminary data.</text>
</comment>
<dbReference type="EMBL" id="ANIY01002884">
    <property type="protein sequence ID" value="ETP38715.1"/>
    <property type="molecule type" value="Genomic_DNA"/>
</dbReference>
<protein>
    <submittedName>
        <fullName evidence="1">Uncharacterized protein</fullName>
    </submittedName>
</protein>
<accession>W2YVA1</accession>
<name>W2YVA1_PHYNI</name>